<comment type="caution">
    <text evidence="14">The sequence shown here is derived from an EMBL/GenBank/DDBJ whole genome shotgun (WGS) entry which is preliminary data.</text>
</comment>
<feature type="transmembrane region" description="Helical" evidence="13">
    <location>
        <begin position="6"/>
        <end position="22"/>
    </location>
</feature>
<dbReference type="Proteomes" id="UP000609172">
    <property type="component" value="Unassembled WGS sequence"/>
</dbReference>
<dbReference type="PANTHER" id="PTHR42985">
    <property type="entry name" value="SODIUM-COUPLED MONOCARBOXYLATE TRANSPORTER"/>
    <property type="match status" value="1"/>
</dbReference>
<keyword evidence="5 13" id="KW-0812">Transmembrane</keyword>
<feature type="transmembrane region" description="Helical" evidence="13">
    <location>
        <begin position="42"/>
        <end position="62"/>
    </location>
</feature>
<evidence type="ECO:0000256" key="3">
    <source>
        <dbReference type="ARBA" id="ARBA00022448"/>
    </source>
</evidence>
<feature type="transmembrane region" description="Helical" evidence="13">
    <location>
        <begin position="406"/>
        <end position="430"/>
    </location>
</feature>
<evidence type="ECO:0000256" key="2">
    <source>
        <dbReference type="ARBA" id="ARBA00006434"/>
    </source>
</evidence>
<name>A0A934PLI4_9FLAO</name>
<dbReference type="GO" id="GO:0006814">
    <property type="term" value="P:sodium ion transport"/>
    <property type="evidence" value="ECO:0007669"/>
    <property type="project" value="UniProtKB-KW"/>
</dbReference>
<evidence type="ECO:0000256" key="5">
    <source>
        <dbReference type="ARBA" id="ARBA00022692"/>
    </source>
</evidence>
<dbReference type="InterPro" id="IPR051163">
    <property type="entry name" value="Sodium:Solute_Symporter_SSF"/>
</dbReference>
<feature type="transmembrane region" description="Helical" evidence="13">
    <location>
        <begin position="231"/>
        <end position="250"/>
    </location>
</feature>
<feature type="transmembrane region" description="Helical" evidence="13">
    <location>
        <begin position="181"/>
        <end position="199"/>
    </location>
</feature>
<evidence type="ECO:0000256" key="7">
    <source>
        <dbReference type="ARBA" id="ARBA00023053"/>
    </source>
</evidence>
<feature type="transmembrane region" description="Helical" evidence="13">
    <location>
        <begin position="482"/>
        <end position="504"/>
    </location>
</feature>
<evidence type="ECO:0000256" key="8">
    <source>
        <dbReference type="ARBA" id="ARBA00023065"/>
    </source>
</evidence>
<reference evidence="14" key="1">
    <citation type="submission" date="2020-12" db="EMBL/GenBank/DDBJ databases">
        <title>Bacterial novel species Flavobacterium sp. SE-1-e isolated from soil.</title>
        <authorList>
            <person name="Jung H.-Y."/>
        </authorList>
    </citation>
    <scope>NUCLEOTIDE SEQUENCE</scope>
    <source>
        <strain evidence="14">SE-1-e</strain>
    </source>
</reference>
<feature type="transmembrane region" description="Helical" evidence="13">
    <location>
        <begin position="451"/>
        <end position="476"/>
    </location>
</feature>
<dbReference type="Gene3D" id="1.20.1730.10">
    <property type="entry name" value="Sodium/glucose cotransporter"/>
    <property type="match status" value="1"/>
</dbReference>
<keyword evidence="3" id="KW-0813">Transport</keyword>
<dbReference type="EMBL" id="JAEHFV010000001">
    <property type="protein sequence ID" value="MBK0368990.1"/>
    <property type="molecule type" value="Genomic_DNA"/>
</dbReference>
<protein>
    <submittedName>
        <fullName evidence="14">Sodium:solute symporter</fullName>
    </submittedName>
</protein>
<dbReference type="PROSITE" id="PS50283">
    <property type="entry name" value="NA_SOLUT_SYMP_3"/>
    <property type="match status" value="1"/>
</dbReference>
<accession>A0A934PLI4</accession>
<proteinExistence type="inferred from homology"/>
<feature type="transmembrane region" description="Helical" evidence="13">
    <location>
        <begin position="117"/>
        <end position="139"/>
    </location>
</feature>
<evidence type="ECO:0000256" key="11">
    <source>
        <dbReference type="RuleBase" id="RU362091"/>
    </source>
</evidence>
<feature type="transmembrane region" description="Helical" evidence="13">
    <location>
        <begin position="511"/>
        <end position="531"/>
    </location>
</feature>
<dbReference type="GO" id="GO:0005886">
    <property type="term" value="C:plasma membrane"/>
    <property type="evidence" value="ECO:0007669"/>
    <property type="project" value="UniProtKB-SubCell"/>
</dbReference>
<evidence type="ECO:0000256" key="13">
    <source>
        <dbReference type="SAM" id="Phobius"/>
    </source>
</evidence>
<dbReference type="GO" id="GO:0015293">
    <property type="term" value="F:symporter activity"/>
    <property type="evidence" value="ECO:0007669"/>
    <property type="project" value="TreeGrafter"/>
</dbReference>
<dbReference type="RefSeq" id="WP_200104902.1">
    <property type="nucleotide sequence ID" value="NZ_JAEHFV010000001.1"/>
</dbReference>
<sequence>MQLFDWIVLIVTLLFIVIYGVWKTKGSQNVQDFILGNNETPWYTVGLSVMATQASAITFLSTPGQAYHDGMGFIQFYFGLPIAMIVICLTFIPLYHKYKVYTAYEFLEKRFDLKTRSLAAFLFLFQRGLGTGLTIYAPAIILSAILGWNLTIMNIIIGVLVIVYTFSGGTKAVNVTQKQQMFVIMSGMFITFFLILHYLPNDMTFNSALHIAGANAKMNIVDFSFNPEEKYTFWSGITGGFFLALAYFGTDQSQVGRYLSGKSVKESQMGLIMNGLLKVPMQFFILLTGVMVFVFFQFNPVPLNFNPNNKVIIEKSIYKNEYQELETKLTALSEDKKVINLLYIDQLNQDYDNPILRKELVTLSNKEKDLRDRARDLIAKADSNTETNDKDYVFFHFILNYLPKGLIGLLLAVILSAAMSSTASGLNALASTTAIDIYKRNVKTEKSEKHYVNATQFFTLFWGVIAILFACVGTLFENLIQLVNIIGSIFYGTVLGIFLVGFYTKNIQAKSVFYSAVISQITIFIIYYFAIYIYPSGQEKLGYLWLNFIGAMLTIILSALMQFTLFRNDKTILEN</sequence>
<keyword evidence="4" id="KW-1003">Cell membrane</keyword>
<gene>
    <name evidence="14" type="ORF">I5M07_03995</name>
</gene>
<feature type="transmembrane region" description="Helical" evidence="13">
    <location>
        <begin position="543"/>
        <end position="566"/>
    </location>
</feature>
<feature type="transmembrane region" description="Helical" evidence="13">
    <location>
        <begin position="145"/>
        <end position="169"/>
    </location>
</feature>
<dbReference type="InterPro" id="IPR001734">
    <property type="entry name" value="Na/solute_symporter"/>
</dbReference>
<organism evidence="14 15">
    <name type="scientific">Flavobacterium agrisoli</name>
    <dbReference type="NCBI Taxonomy" id="2793066"/>
    <lineage>
        <taxon>Bacteria</taxon>
        <taxon>Pseudomonadati</taxon>
        <taxon>Bacteroidota</taxon>
        <taxon>Flavobacteriia</taxon>
        <taxon>Flavobacteriales</taxon>
        <taxon>Flavobacteriaceae</taxon>
        <taxon>Flavobacterium</taxon>
    </lineage>
</organism>
<keyword evidence="6 13" id="KW-1133">Transmembrane helix</keyword>
<feature type="transmembrane region" description="Helical" evidence="13">
    <location>
        <begin position="271"/>
        <end position="296"/>
    </location>
</feature>
<dbReference type="AlphaFoldDB" id="A0A934PLI4"/>
<keyword evidence="9 13" id="KW-0472">Membrane</keyword>
<keyword evidence="12" id="KW-0175">Coiled coil</keyword>
<dbReference type="InterPro" id="IPR038377">
    <property type="entry name" value="Na/Glc_symporter_sf"/>
</dbReference>
<evidence type="ECO:0000256" key="12">
    <source>
        <dbReference type="SAM" id="Coils"/>
    </source>
</evidence>
<dbReference type="PANTHER" id="PTHR42985:SF47">
    <property type="entry name" value="INTEGRAL MEMBRANE TRANSPORT PROTEIN"/>
    <property type="match status" value="1"/>
</dbReference>
<keyword evidence="7" id="KW-0915">Sodium</keyword>
<keyword evidence="10" id="KW-0739">Sodium transport</keyword>
<evidence type="ECO:0000256" key="1">
    <source>
        <dbReference type="ARBA" id="ARBA00004651"/>
    </source>
</evidence>
<evidence type="ECO:0000256" key="10">
    <source>
        <dbReference type="ARBA" id="ARBA00023201"/>
    </source>
</evidence>
<keyword evidence="8" id="KW-0406">Ion transport</keyword>
<dbReference type="CDD" id="cd11494">
    <property type="entry name" value="SLC5sbd_NIS-like_u2"/>
    <property type="match status" value="1"/>
</dbReference>
<evidence type="ECO:0000313" key="15">
    <source>
        <dbReference type="Proteomes" id="UP000609172"/>
    </source>
</evidence>
<evidence type="ECO:0000256" key="9">
    <source>
        <dbReference type="ARBA" id="ARBA00023136"/>
    </source>
</evidence>
<evidence type="ECO:0000256" key="4">
    <source>
        <dbReference type="ARBA" id="ARBA00022475"/>
    </source>
</evidence>
<keyword evidence="15" id="KW-1185">Reference proteome</keyword>
<evidence type="ECO:0000256" key="6">
    <source>
        <dbReference type="ARBA" id="ARBA00022989"/>
    </source>
</evidence>
<comment type="subcellular location">
    <subcellularLocation>
        <location evidence="1">Cell membrane</location>
        <topology evidence="1">Multi-pass membrane protein</topology>
    </subcellularLocation>
</comment>
<evidence type="ECO:0000313" key="14">
    <source>
        <dbReference type="EMBL" id="MBK0368990.1"/>
    </source>
</evidence>
<feature type="coiled-coil region" evidence="12">
    <location>
        <begin position="308"/>
        <end position="335"/>
    </location>
</feature>
<dbReference type="Pfam" id="PF00474">
    <property type="entry name" value="SSF"/>
    <property type="match status" value="2"/>
</dbReference>
<feature type="transmembrane region" description="Helical" evidence="13">
    <location>
        <begin position="74"/>
        <end position="96"/>
    </location>
</feature>
<comment type="similarity">
    <text evidence="2 11">Belongs to the sodium:solute symporter (SSF) (TC 2.A.21) family.</text>
</comment>